<dbReference type="EMBL" id="BMAW01131132">
    <property type="protein sequence ID" value="GFU38038.1"/>
    <property type="molecule type" value="Genomic_DNA"/>
</dbReference>
<evidence type="ECO:0000313" key="2">
    <source>
        <dbReference type="Proteomes" id="UP000887013"/>
    </source>
</evidence>
<gene>
    <name evidence="1" type="ORF">NPIL_663811</name>
</gene>
<accession>A0A8X6USC5</accession>
<dbReference type="Proteomes" id="UP000887013">
    <property type="component" value="Unassembled WGS sequence"/>
</dbReference>
<evidence type="ECO:0000313" key="1">
    <source>
        <dbReference type="EMBL" id="GFU38038.1"/>
    </source>
</evidence>
<reference evidence="1" key="1">
    <citation type="submission" date="2020-08" db="EMBL/GenBank/DDBJ databases">
        <title>Multicomponent nature underlies the extraordinary mechanical properties of spider dragline silk.</title>
        <authorList>
            <person name="Kono N."/>
            <person name="Nakamura H."/>
            <person name="Mori M."/>
            <person name="Yoshida Y."/>
            <person name="Ohtoshi R."/>
            <person name="Malay A.D."/>
            <person name="Moran D.A.P."/>
            <person name="Tomita M."/>
            <person name="Numata K."/>
            <person name="Arakawa K."/>
        </authorList>
    </citation>
    <scope>NUCLEOTIDE SEQUENCE</scope>
</reference>
<proteinExistence type="predicted"/>
<sequence length="81" mass="9024">MHVNCLPVDLLKHPKSEASSGKLHGSESILQELLKNPKSGHTVIEASEIRHAHQIRSHLAIILTTCVSSDPKDLWKNTKRI</sequence>
<protein>
    <submittedName>
        <fullName evidence="1">Uncharacterized protein</fullName>
    </submittedName>
</protein>
<organism evidence="1 2">
    <name type="scientific">Nephila pilipes</name>
    <name type="common">Giant wood spider</name>
    <name type="synonym">Nephila maculata</name>
    <dbReference type="NCBI Taxonomy" id="299642"/>
    <lineage>
        <taxon>Eukaryota</taxon>
        <taxon>Metazoa</taxon>
        <taxon>Ecdysozoa</taxon>
        <taxon>Arthropoda</taxon>
        <taxon>Chelicerata</taxon>
        <taxon>Arachnida</taxon>
        <taxon>Araneae</taxon>
        <taxon>Araneomorphae</taxon>
        <taxon>Entelegynae</taxon>
        <taxon>Araneoidea</taxon>
        <taxon>Nephilidae</taxon>
        <taxon>Nephila</taxon>
    </lineage>
</organism>
<name>A0A8X6USC5_NEPPI</name>
<keyword evidence="2" id="KW-1185">Reference proteome</keyword>
<comment type="caution">
    <text evidence="1">The sequence shown here is derived from an EMBL/GenBank/DDBJ whole genome shotgun (WGS) entry which is preliminary data.</text>
</comment>
<dbReference type="AlphaFoldDB" id="A0A8X6USC5"/>